<protein>
    <submittedName>
        <fullName evidence="2">Polar amino acid transport system substrate-binding protein</fullName>
    </submittedName>
</protein>
<feature type="chain" id="PRO_5032645404" evidence="1">
    <location>
        <begin position="22"/>
        <end position="259"/>
    </location>
</feature>
<dbReference type="AlphaFoldDB" id="A0A840S7M2"/>
<reference evidence="2 3" key="1">
    <citation type="submission" date="2020-08" db="EMBL/GenBank/DDBJ databases">
        <title>Genomic Encyclopedia of Type Strains, Phase IV (KMG-IV): sequencing the most valuable type-strain genomes for metagenomic binning, comparative biology and taxonomic classification.</title>
        <authorList>
            <person name="Goeker M."/>
        </authorList>
    </citation>
    <scope>NUCLEOTIDE SEQUENCE [LARGE SCALE GENOMIC DNA]</scope>
    <source>
        <strain evidence="2 3">DSM 23958</strain>
    </source>
</reference>
<organism evidence="2 3">
    <name type="scientific">Inhella inkyongensis</name>
    <dbReference type="NCBI Taxonomy" id="392593"/>
    <lineage>
        <taxon>Bacteria</taxon>
        <taxon>Pseudomonadati</taxon>
        <taxon>Pseudomonadota</taxon>
        <taxon>Betaproteobacteria</taxon>
        <taxon>Burkholderiales</taxon>
        <taxon>Sphaerotilaceae</taxon>
        <taxon>Inhella</taxon>
    </lineage>
</organism>
<comment type="caution">
    <text evidence="2">The sequence shown here is derived from an EMBL/GenBank/DDBJ whole genome shotgun (WGS) entry which is preliminary data.</text>
</comment>
<dbReference type="RefSeq" id="WP_138855570.1">
    <property type="nucleotide sequence ID" value="NZ_CP040709.1"/>
</dbReference>
<gene>
    <name evidence="2" type="ORF">HNQ51_002098</name>
</gene>
<dbReference type="SUPFAM" id="SSF53850">
    <property type="entry name" value="Periplasmic binding protein-like II"/>
    <property type="match status" value="1"/>
</dbReference>
<evidence type="ECO:0000256" key="1">
    <source>
        <dbReference type="SAM" id="SignalP"/>
    </source>
</evidence>
<proteinExistence type="predicted"/>
<evidence type="ECO:0000313" key="3">
    <source>
        <dbReference type="Proteomes" id="UP000554837"/>
    </source>
</evidence>
<keyword evidence="3" id="KW-1185">Reference proteome</keyword>
<name>A0A840S7M2_9BURK</name>
<dbReference type="EMBL" id="JACHHO010000002">
    <property type="protein sequence ID" value="MBB5204784.1"/>
    <property type="molecule type" value="Genomic_DNA"/>
</dbReference>
<dbReference type="Proteomes" id="UP000554837">
    <property type="component" value="Unassembled WGS sequence"/>
</dbReference>
<sequence>MNVASRLCAALLFATALPLGAAENTEPLELRVCTGDDESYPWHFNDRPGLAVLLMRRVELRVNGLFRIEPKPWKRCLLELVSGQVDAAYKASYSAERAADGVTYPMLGAQPDLDKRLLTESYSLFRRKGSAVQWDGRALKVNGPVGAQTGFSVAAQLRQLGATVDEGNRKTDGNLQKLLNGWVVAVALQTQEGDAQLQQNPEFAAAIERVQPPLVEKPYFLVFSKAYYARRPDQAQLIWSTIAQVRESADYRRLVEQFK</sequence>
<accession>A0A840S7M2</accession>
<dbReference type="OrthoDB" id="9133137at2"/>
<feature type="signal peptide" evidence="1">
    <location>
        <begin position="1"/>
        <end position="21"/>
    </location>
</feature>
<keyword evidence="1" id="KW-0732">Signal</keyword>
<dbReference type="Gene3D" id="3.40.190.10">
    <property type="entry name" value="Periplasmic binding protein-like II"/>
    <property type="match status" value="2"/>
</dbReference>
<evidence type="ECO:0000313" key="2">
    <source>
        <dbReference type="EMBL" id="MBB5204784.1"/>
    </source>
</evidence>